<dbReference type="InterPro" id="IPR035906">
    <property type="entry name" value="MetI-like_sf"/>
</dbReference>
<evidence type="ECO:0000256" key="3">
    <source>
        <dbReference type="ARBA" id="ARBA00022475"/>
    </source>
</evidence>
<sequence length="177" mass="19884">FFGANTLLYGLVFLRTVPVSSFMLPIYLIFKTLNLVNTYLSVIITLSVLGIPFALLLLKGFYDTIPTVFEEASWIDGCSKWKSIFYIILPQCGPGLAVAWFMTFMFAWGEFLIPLILLRKMELMPLSVGIFTTYGEYGVVNYGLLASMSLLYAIPPILMYVLIQKNLVKGMVGYVKG</sequence>
<keyword evidence="2" id="KW-0813">Transport</keyword>
<feature type="transmembrane region" description="Helical" evidence="7">
    <location>
        <begin position="37"/>
        <end position="58"/>
    </location>
</feature>
<name>A0A0F9BAU0_9ZZZZ</name>
<protein>
    <recommendedName>
        <fullName evidence="8">ABC transmembrane type-1 domain-containing protein</fullName>
    </recommendedName>
</protein>
<evidence type="ECO:0000256" key="5">
    <source>
        <dbReference type="ARBA" id="ARBA00022989"/>
    </source>
</evidence>
<feature type="transmembrane region" description="Helical" evidence="7">
    <location>
        <begin position="139"/>
        <end position="163"/>
    </location>
</feature>
<keyword evidence="3" id="KW-1003">Cell membrane</keyword>
<keyword evidence="4 7" id="KW-0812">Transmembrane</keyword>
<comment type="subcellular location">
    <subcellularLocation>
        <location evidence="1">Cell membrane</location>
        <topology evidence="1">Multi-pass membrane protein</topology>
    </subcellularLocation>
</comment>
<evidence type="ECO:0000256" key="6">
    <source>
        <dbReference type="ARBA" id="ARBA00023136"/>
    </source>
</evidence>
<keyword evidence="5 7" id="KW-1133">Transmembrane helix</keyword>
<dbReference type="AlphaFoldDB" id="A0A0F9BAU0"/>
<evidence type="ECO:0000259" key="8">
    <source>
        <dbReference type="PROSITE" id="PS50928"/>
    </source>
</evidence>
<dbReference type="SUPFAM" id="SSF161098">
    <property type="entry name" value="MetI-like"/>
    <property type="match status" value="1"/>
</dbReference>
<dbReference type="PANTHER" id="PTHR32243">
    <property type="entry name" value="MALTOSE TRANSPORT SYSTEM PERMEASE-RELATED"/>
    <property type="match status" value="1"/>
</dbReference>
<evidence type="ECO:0000256" key="4">
    <source>
        <dbReference type="ARBA" id="ARBA00022692"/>
    </source>
</evidence>
<reference evidence="9" key="1">
    <citation type="journal article" date="2015" name="Nature">
        <title>Complex archaea that bridge the gap between prokaryotes and eukaryotes.</title>
        <authorList>
            <person name="Spang A."/>
            <person name="Saw J.H."/>
            <person name="Jorgensen S.L."/>
            <person name="Zaremba-Niedzwiedzka K."/>
            <person name="Martijn J."/>
            <person name="Lind A.E."/>
            <person name="van Eijk R."/>
            <person name="Schleper C."/>
            <person name="Guy L."/>
            <person name="Ettema T.J."/>
        </authorList>
    </citation>
    <scope>NUCLEOTIDE SEQUENCE</scope>
</reference>
<comment type="caution">
    <text evidence="9">The sequence shown here is derived from an EMBL/GenBank/DDBJ whole genome shotgun (WGS) entry which is preliminary data.</text>
</comment>
<feature type="transmembrane region" description="Helical" evidence="7">
    <location>
        <begin position="6"/>
        <end position="30"/>
    </location>
</feature>
<dbReference type="InterPro" id="IPR000515">
    <property type="entry name" value="MetI-like"/>
</dbReference>
<dbReference type="GO" id="GO:0005886">
    <property type="term" value="C:plasma membrane"/>
    <property type="evidence" value="ECO:0007669"/>
    <property type="project" value="UniProtKB-SubCell"/>
</dbReference>
<evidence type="ECO:0000313" key="9">
    <source>
        <dbReference type="EMBL" id="KKK81536.1"/>
    </source>
</evidence>
<feature type="domain" description="ABC transmembrane type-1" evidence="8">
    <location>
        <begin position="1"/>
        <end position="163"/>
    </location>
</feature>
<accession>A0A0F9BAU0</accession>
<dbReference type="PROSITE" id="PS50928">
    <property type="entry name" value="ABC_TM1"/>
    <property type="match status" value="1"/>
</dbReference>
<organism evidence="9">
    <name type="scientific">marine sediment metagenome</name>
    <dbReference type="NCBI Taxonomy" id="412755"/>
    <lineage>
        <taxon>unclassified sequences</taxon>
        <taxon>metagenomes</taxon>
        <taxon>ecological metagenomes</taxon>
    </lineage>
</organism>
<dbReference type="Pfam" id="PF00528">
    <property type="entry name" value="BPD_transp_1"/>
    <property type="match status" value="1"/>
</dbReference>
<gene>
    <name evidence="9" type="ORF">LCGC14_2812450</name>
</gene>
<keyword evidence="6 7" id="KW-0472">Membrane</keyword>
<proteinExistence type="predicted"/>
<evidence type="ECO:0000256" key="1">
    <source>
        <dbReference type="ARBA" id="ARBA00004651"/>
    </source>
</evidence>
<dbReference type="EMBL" id="LAZR01053076">
    <property type="protein sequence ID" value="KKK81536.1"/>
    <property type="molecule type" value="Genomic_DNA"/>
</dbReference>
<dbReference type="PANTHER" id="PTHR32243:SF18">
    <property type="entry name" value="INNER MEMBRANE ABC TRANSPORTER PERMEASE PROTEIN YCJP"/>
    <property type="match status" value="1"/>
</dbReference>
<dbReference type="GO" id="GO:0055085">
    <property type="term" value="P:transmembrane transport"/>
    <property type="evidence" value="ECO:0007669"/>
    <property type="project" value="InterPro"/>
</dbReference>
<dbReference type="CDD" id="cd06261">
    <property type="entry name" value="TM_PBP2"/>
    <property type="match status" value="1"/>
</dbReference>
<feature type="transmembrane region" description="Helical" evidence="7">
    <location>
        <begin position="97"/>
        <end position="118"/>
    </location>
</feature>
<feature type="non-terminal residue" evidence="9">
    <location>
        <position position="1"/>
    </location>
</feature>
<dbReference type="Gene3D" id="1.10.3720.10">
    <property type="entry name" value="MetI-like"/>
    <property type="match status" value="1"/>
</dbReference>
<dbReference type="InterPro" id="IPR050901">
    <property type="entry name" value="BP-dep_ABC_trans_perm"/>
</dbReference>
<evidence type="ECO:0000256" key="7">
    <source>
        <dbReference type="SAM" id="Phobius"/>
    </source>
</evidence>
<evidence type="ECO:0000256" key="2">
    <source>
        <dbReference type="ARBA" id="ARBA00022448"/>
    </source>
</evidence>